<sequence length="110" mass="11187">MTPVGGKEESVRELIARLIDETKAYVKAEIGVVKSTALAWVDRAKIAVPLIVTAILLVQAALIVLIAAFGMALAAWLGVAGGLAVAAVIVLLIAGVCVGIAVSKVSKAPE</sequence>
<evidence type="ECO:0000313" key="2">
    <source>
        <dbReference type="EMBL" id="NIJ06838.1"/>
    </source>
</evidence>
<keyword evidence="1" id="KW-0812">Transmembrane</keyword>
<feature type="transmembrane region" description="Helical" evidence="1">
    <location>
        <begin position="75"/>
        <end position="102"/>
    </location>
</feature>
<evidence type="ECO:0000256" key="1">
    <source>
        <dbReference type="SAM" id="Phobius"/>
    </source>
</evidence>
<dbReference type="EMBL" id="JAAOZC010000001">
    <property type="protein sequence ID" value="NIJ06838.1"/>
    <property type="molecule type" value="Genomic_DNA"/>
</dbReference>
<gene>
    <name evidence="2" type="ORF">FHS31_000420</name>
</gene>
<organism evidence="2 3">
    <name type="scientific">Sphingomonas vulcanisoli</name>
    <dbReference type="NCBI Taxonomy" id="1658060"/>
    <lineage>
        <taxon>Bacteria</taxon>
        <taxon>Pseudomonadati</taxon>
        <taxon>Pseudomonadota</taxon>
        <taxon>Alphaproteobacteria</taxon>
        <taxon>Sphingomonadales</taxon>
        <taxon>Sphingomonadaceae</taxon>
        <taxon>Sphingomonas</taxon>
    </lineage>
</organism>
<accession>A0ABX0TMT4</accession>
<evidence type="ECO:0000313" key="3">
    <source>
        <dbReference type="Proteomes" id="UP000727456"/>
    </source>
</evidence>
<comment type="caution">
    <text evidence="2">The sequence shown here is derived from an EMBL/GenBank/DDBJ whole genome shotgun (WGS) entry which is preliminary data.</text>
</comment>
<dbReference type="Proteomes" id="UP000727456">
    <property type="component" value="Unassembled WGS sequence"/>
</dbReference>
<keyword evidence="1" id="KW-1133">Transmembrane helix</keyword>
<feature type="transmembrane region" description="Helical" evidence="1">
    <location>
        <begin position="46"/>
        <end position="69"/>
    </location>
</feature>
<keyword evidence="1" id="KW-0472">Membrane</keyword>
<proteinExistence type="predicted"/>
<keyword evidence="3" id="KW-1185">Reference proteome</keyword>
<protein>
    <submittedName>
        <fullName evidence="2">Small-conductance mechanosensitive channel</fullName>
    </submittedName>
</protein>
<reference evidence="2 3" key="1">
    <citation type="submission" date="2020-03" db="EMBL/GenBank/DDBJ databases">
        <title>Genomic Encyclopedia of Type Strains, Phase III (KMG-III): the genomes of soil and plant-associated and newly described type strains.</title>
        <authorList>
            <person name="Whitman W."/>
        </authorList>
    </citation>
    <scope>NUCLEOTIDE SEQUENCE [LARGE SCALE GENOMIC DNA]</scope>
    <source>
        <strain evidence="2 3">CECT 8804</strain>
    </source>
</reference>
<name>A0ABX0TMT4_9SPHN</name>
<dbReference type="RefSeq" id="WP_167071544.1">
    <property type="nucleotide sequence ID" value="NZ_JAAOZC010000001.1"/>
</dbReference>